<dbReference type="RefSeq" id="WP_011849719.1">
    <property type="nucleotide sequence ID" value="NC_009073.1"/>
</dbReference>
<proteinExistence type="predicted"/>
<dbReference type="SUPFAM" id="SSF75217">
    <property type="entry name" value="alpha/beta knot"/>
    <property type="match status" value="1"/>
</dbReference>
<dbReference type="OrthoDB" id="4144at2157"/>
<dbReference type="GeneID" id="4908812"/>
<sequence>MFSIAIPHDFLSESPDEASKVRKIGFLARAAAIFKAPLIIIYHYGKPLREEIDLMKTLLEYLATPPYLRKKVYKLDKRLKLAGLLPPLKIPSHVAPEEPRVGEVREGVVERWDGYYSLVYIGGGRYAKVPKPYPIGTRLLVKIEAPTQRSDTFRASVFKGPPPAYWGYRVEVRPLETLTEGFDTVVLTGKEGKSICETNIRLGEKTLIVFGSPRKGVDEIYREAGLKPPGDLVNFVPGQGVETIRTEEAAFIVLGVLHYLANCGARRGCSPRA</sequence>
<dbReference type="KEGG" id="pcl:Pcal_1036"/>
<dbReference type="Proteomes" id="UP000001431">
    <property type="component" value="Chromosome"/>
</dbReference>
<dbReference type="PANTHER" id="PTHR12150:SF13">
    <property type="entry name" value="METHYLTRANSFERASE C9ORF114-RELATED"/>
    <property type="match status" value="1"/>
</dbReference>
<dbReference type="InterPro" id="IPR029028">
    <property type="entry name" value="Alpha/beta_knot_MTases"/>
</dbReference>
<dbReference type="Gene3D" id="2.40.50.140">
    <property type="entry name" value="Nucleic acid-binding proteins"/>
    <property type="match status" value="1"/>
</dbReference>
<dbReference type="eggNOG" id="arCOG04069">
    <property type="taxonomic scope" value="Archaea"/>
</dbReference>
<name>A3MUZ4_PYRCJ</name>
<dbReference type="CDD" id="cd18086">
    <property type="entry name" value="HsC9orf114-like"/>
    <property type="match status" value="1"/>
</dbReference>
<accession>A3MUZ4</accession>
<evidence type="ECO:0000313" key="1">
    <source>
        <dbReference type="EMBL" id="ABO08461.1"/>
    </source>
</evidence>
<dbReference type="HOGENOM" id="CLU_017233_1_0_2"/>
<dbReference type="InterPro" id="IPR003750">
    <property type="entry name" value="Put_MeTrfase-C9orf114-like"/>
</dbReference>
<dbReference type="EMBL" id="CP000561">
    <property type="protein sequence ID" value="ABO08461.1"/>
    <property type="molecule type" value="Genomic_DNA"/>
</dbReference>
<reference evidence="1" key="1">
    <citation type="submission" date="2007-02" db="EMBL/GenBank/DDBJ databases">
        <title>Complete sequence of Pyrobaculum calidifontis JCM 11548.</title>
        <authorList>
            <consortium name="US DOE Joint Genome Institute"/>
            <person name="Copeland A."/>
            <person name="Lucas S."/>
            <person name="Lapidus A."/>
            <person name="Barry K."/>
            <person name="Glavina del Rio T."/>
            <person name="Dalin E."/>
            <person name="Tice H."/>
            <person name="Pitluck S."/>
            <person name="Chain P."/>
            <person name="Malfatti S."/>
            <person name="Shin M."/>
            <person name="Vergez L."/>
            <person name="Schmutz J."/>
            <person name="Larimer F."/>
            <person name="Land M."/>
            <person name="Hauser L."/>
            <person name="Kyrpides N."/>
            <person name="Mikhailova N."/>
            <person name="Cozen A.E."/>
            <person name="Fitz-Gibbon S.T."/>
            <person name="House C.H."/>
            <person name="Saltikov C."/>
            <person name="Lowe T.M."/>
            <person name="Richardson P."/>
        </authorList>
    </citation>
    <scope>NUCLEOTIDE SEQUENCE [LARGE SCALE GENOMIC DNA]</scope>
    <source>
        <strain evidence="1">JCM 11548</strain>
    </source>
</reference>
<keyword evidence="2" id="KW-1185">Reference proteome</keyword>
<dbReference type="AlphaFoldDB" id="A3MUZ4"/>
<organism evidence="1 2">
    <name type="scientific">Pyrobaculum calidifontis (strain DSM 21063 / JCM 11548 / VA1)</name>
    <dbReference type="NCBI Taxonomy" id="410359"/>
    <lineage>
        <taxon>Archaea</taxon>
        <taxon>Thermoproteota</taxon>
        <taxon>Thermoprotei</taxon>
        <taxon>Thermoproteales</taxon>
        <taxon>Thermoproteaceae</taxon>
        <taxon>Pyrobaculum</taxon>
    </lineage>
</organism>
<dbReference type="InterPro" id="IPR029026">
    <property type="entry name" value="tRNA_m1G_MTases_N"/>
</dbReference>
<dbReference type="PANTHER" id="PTHR12150">
    <property type="entry name" value="CLASS IV SAM-BINDING METHYLTRANSFERASE-RELATED"/>
    <property type="match status" value="1"/>
</dbReference>
<dbReference type="Pfam" id="PF02598">
    <property type="entry name" value="Methyltrn_RNA_3"/>
    <property type="match status" value="1"/>
</dbReference>
<dbReference type="Gene3D" id="3.40.1280.10">
    <property type="match status" value="1"/>
</dbReference>
<evidence type="ECO:0008006" key="3">
    <source>
        <dbReference type="Google" id="ProtNLM"/>
    </source>
</evidence>
<evidence type="ECO:0000313" key="2">
    <source>
        <dbReference type="Proteomes" id="UP000001431"/>
    </source>
</evidence>
<dbReference type="STRING" id="410359.Pcal_1036"/>
<protein>
    <recommendedName>
        <fullName evidence="3">RNA methyltransferase</fullName>
    </recommendedName>
</protein>
<dbReference type="InterPro" id="IPR012340">
    <property type="entry name" value="NA-bd_OB-fold"/>
</dbReference>
<gene>
    <name evidence="1" type="ordered locus">Pcal_1036</name>
</gene>